<dbReference type="GO" id="GO:0006310">
    <property type="term" value="P:DNA recombination"/>
    <property type="evidence" value="ECO:0007669"/>
    <property type="project" value="UniProtKB-KW"/>
</dbReference>
<evidence type="ECO:0000313" key="4">
    <source>
        <dbReference type="Proteomes" id="UP000235611"/>
    </source>
</evidence>
<reference evidence="4" key="1">
    <citation type="submission" date="2016-07" db="EMBL/GenBank/DDBJ databases">
        <title>Nontailed viruses are major unrecognized killers of bacteria in the ocean.</title>
        <authorList>
            <person name="Kauffman K."/>
            <person name="Hussain F."/>
            <person name="Yang J."/>
            <person name="Arevalo P."/>
            <person name="Brown J."/>
            <person name="Cutler M."/>
            <person name="Kelly L."/>
            <person name="Polz M.F."/>
        </authorList>
    </citation>
    <scope>NUCLEOTIDE SEQUENCE [LARGE SCALE GENOMIC DNA]</scope>
    <source>
        <strain evidence="4">10N.222.49.A5</strain>
    </source>
</reference>
<evidence type="ECO:0000313" key="3">
    <source>
        <dbReference type="EMBL" id="PMP10258.1"/>
    </source>
</evidence>
<dbReference type="Proteomes" id="UP000235611">
    <property type="component" value="Unassembled WGS sequence"/>
</dbReference>
<dbReference type="InterPro" id="IPR010998">
    <property type="entry name" value="Integrase_recombinase_N"/>
</dbReference>
<name>A0AAP8MWI1_9VIBR</name>
<dbReference type="InterPro" id="IPR011010">
    <property type="entry name" value="DNA_brk_join_enz"/>
</dbReference>
<evidence type="ECO:0000256" key="1">
    <source>
        <dbReference type="ARBA" id="ARBA00023125"/>
    </source>
</evidence>
<proteinExistence type="predicted"/>
<dbReference type="SUPFAM" id="SSF56349">
    <property type="entry name" value="DNA breaking-rejoining enzymes"/>
    <property type="match status" value="1"/>
</dbReference>
<dbReference type="GO" id="GO:0015074">
    <property type="term" value="P:DNA integration"/>
    <property type="evidence" value="ECO:0007669"/>
    <property type="project" value="InterPro"/>
</dbReference>
<dbReference type="Gene3D" id="1.10.150.130">
    <property type="match status" value="1"/>
</dbReference>
<organism evidence="3 4">
    <name type="scientific">Vibrio breoganii</name>
    <dbReference type="NCBI Taxonomy" id="553239"/>
    <lineage>
        <taxon>Bacteria</taxon>
        <taxon>Pseudomonadati</taxon>
        <taxon>Pseudomonadota</taxon>
        <taxon>Gammaproteobacteria</taxon>
        <taxon>Vibrionales</taxon>
        <taxon>Vibrionaceae</taxon>
        <taxon>Vibrio</taxon>
    </lineage>
</organism>
<dbReference type="AlphaFoldDB" id="A0AAP8MWI1"/>
<evidence type="ECO:0008006" key="5">
    <source>
        <dbReference type="Google" id="ProtNLM"/>
    </source>
</evidence>
<dbReference type="GO" id="GO:0003677">
    <property type="term" value="F:DNA binding"/>
    <property type="evidence" value="ECO:0007669"/>
    <property type="project" value="UniProtKB-KW"/>
</dbReference>
<keyword evidence="2" id="KW-0233">DNA recombination</keyword>
<dbReference type="EMBL" id="MDBO01000075">
    <property type="protein sequence ID" value="PMP10258.1"/>
    <property type="molecule type" value="Genomic_DNA"/>
</dbReference>
<accession>A0AAP8MWI1</accession>
<keyword evidence="1" id="KW-0238">DNA-binding</keyword>
<protein>
    <recommendedName>
        <fullName evidence="5">Integrase</fullName>
    </recommendedName>
</protein>
<dbReference type="InterPro" id="IPR013762">
    <property type="entry name" value="Integrase-like_cat_sf"/>
</dbReference>
<gene>
    <name evidence="3" type="ORF">BCS93_11320</name>
</gene>
<dbReference type="RefSeq" id="WP_102477812.1">
    <property type="nucleotide sequence ID" value="NZ_MDBO01000075.1"/>
</dbReference>
<evidence type="ECO:0000256" key="2">
    <source>
        <dbReference type="ARBA" id="ARBA00023172"/>
    </source>
</evidence>
<dbReference type="Gene3D" id="1.10.443.10">
    <property type="entry name" value="Intergrase catalytic core"/>
    <property type="match status" value="1"/>
</dbReference>
<sequence length="411" mass="47837">MKKAGRQRKQGNKHLPKYLWKEKKRGHIRYRILLKDGTRRYFPIGTTEAQAIQTTLAYNQKHRGNEFDLDTGYMIAQPRKLIKDKFNRPFSEWMPVVWERILNEERLAPNSIDALTSTVNRMLALFGHVYSKDLTLEHINALFEKHYKTASVFTYNGRVSQVKKVFAYLADESAIESNFALNKKPKKNREKMRNDLTIDQFKRIYAIAPLRLQVAMRLTLQTTHVVAEVSRIRYSIPSAIKGACGIVWYDAPKTTEDGLVHGTLYIQRKKVKNTKASNVAFPVTDAIKEIIDLSRMDNVACPYVVHMRVPDPRRSDDPDIDHPLQMKPRAISNLFTDCVKKLPEFKDVPPKERPTYHEIRRLSARMYDQSGHSPTQRMAHNDARTTKVYTDDHNRIDWNEIPAIYHDFDAK</sequence>
<comment type="caution">
    <text evidence="3">The sequence shown here is derived from an EMBL/GenBank/DDBJ whole genome shotgun (WGS) entry which is preliminary data.</text>
</comment>